<evidence type="ECO:0000256" key="1">
    <source>
        <dbReference type="SAM" id="MobiDB-lite"/>
    </source>
</evidence>
<dbReference type="Proteomes" id="UP000694888">
    <property type="component" value="Unplaced"/>
</dbReference>
<proteinExistence type="predicted"/>
<name>A0ABM1W3S8_APLCA</name>
<accession>A0ABM1W3S8</accession>
<evidence type="ECO:0000313" key="2">
    <source>
        <dbReference type="Proteomes" id="UP000694888"/>
    </source>
</evidence>
<feature type="region of interest" description="Disordered" evidence="1">
    <location>
        <begin position="1"/>
        <end position="115"/>
    </location>
</feature>
<dbReference type="RefSeq" id="XP_035829321.1">
    <property type="nucleotide sequence ID" value="XM_035973428.1"/>
</dbReference>
<gene>
    <name evidence="3" type="primary">LOC101853279</name>
</gene>
<dbReference type="GeneID" id="101853279"/>
<organism evidence="2 3">
    <name type="scientific">Aplysia californica</name>
    <name type="common">California sea hare</name>
    <dbReference type="NCBI Taxonomy" id="6500"/>
    <lineage>
        <taxon>Eukaryota</taxon>
        <taxon>Metazoa</taxon>
        <taxon>Spiralia</taxon>
        <taxon>Lophotrochozoa</taxon>
        <taxon>Mollusca</taxon>
        <taxon>Gastropoda</taxon>
        <taxon>Heterobranchia</taxon>
        <taxon>Euthyneura</taxon>
        <taxon>Tectipleura</taxon>
        <taxon>Aplysiida</taxon>
        <taxon>Aplysioidea</taxon>
        <taxon>Aplysiidae</taxon>
        <taxon>Aplysia</taxon>
    </lineage>
</organism>
<sequence length="115" mass="12931">MECHGRTIGRRTPPLERRMIGRTTQTIPWPDYRQEDPSAGVEDDRDDYRGMPRPDHRQEDPSAGAEDDADDYQVVPRPDHRQEDPSAGAEDDREDYPNNTMAGPSAGGPLRWSGG</sequence>
<feature type="compositionally biased region" description="Basic and acidic residues" evidence="1">
    <location>
        <begin position="46"/>
        <end position="60"/>
    </location>
</feature>
<reference evidence="3" key="1">
    <citation type="submission" date="2025-08" db="UniProtKB">
        <authorList>
            <consortium name="RefSeq"/>
        </authorList>
    </citation>
    <scope>IDENTIFICATION</scope>
</reference>
<evidence type="ECO:0000313" key="3">
    <source>
        <dbReference type="RefSeq" id="XP_035829321.1"/>
    </source>
</evidence>
<protein>
    <submittedName>
        <fullName evidence="3">Uncharacterized protein LOC101853279</fullName>
    </submittedName>
</protein>
<keyword evidence="2" id="KW-1185">Reference proteome</keyword>